<organism evidence="1 2">
    <name type="scientific">Xanthomonas citri pv. citri</name>
    <dbReference type="NCBI Taxonomy" id="611301"/>
    <lineage>
        <taxon>Bacteria</taxon>
        <taxon>Pseudomonadati</taxon>
        <taxon>Pseudomonadota</taxon>
        <taxon>Gammaproteobacteria</taxon>
        <taxon>Lysobacterales</taxon>
        <taxon>Lysobacteraceae</taxon>
        <taxon>Xanthomonas</taxon>
    </lineage>
</organism>
<proteinExistence type="predicted"/>
<evidence type="ECO:0000313" key="2">
    <source>
        <dbReference type="Proteomes" id="UP000052230"/>
    </source>
</evidence>
<dbReference type="AlphaFoldDB" id="A0A0U5FKS6"/>
<evidence type="ECO:0000313" key="1">
    <source>
        <dbReference type="EMBL" id="CEG19191.1"/>
    </source>
</evidence>
<dbReference type="Proteomes" id="UP000052230">
    <property type="component" value="Unassembled WGS sequence"/>
</dbReference>
<accession>A0A0U5FKS6</accession>
<keyword evidence="2" id="KW-1185">Reference proteome</keyword>
<name>A0A0U5FKS6_XANCI</name>
<dbReference type="EMBL" id="CCXZ01000192">
    <property type="protein sequence ID" value="CEG19191.1"/>
    <property type="molecule type" value="Genomic_DNA"/>
</dbReference>
<comment type="caution">
    <text evidence="1">The sequence shown here is derived from an EMBL/GenBank/DDBJ whole genome shotgun (WGS) entry which is preliminary data.</text>
</comment>
<reference evidence="1 2" key="1">
    <citation type="submission" date="2014-09" db="EMBL/GenBank/DDBJ databases">
        <authorList>
            <person name="Regsiter A."/>
        </authorList>
    </citation>
    <scope>NUCLEOTIDE SEQUENCE [LARGE SCALE GENOMIC DNA]</scope>
</reference>
<sequence length="31" mass="3538">MRSVEEPNVPIADYTYSSTSIQGRWYGTSEL</sequence>
<gene>
    <name evidence="1" type="ORF">XAC3562_930002</name>
</gene>
<protein>
    <submittedName>
        <fullName evidence="1">Uncharacterized protein</fullName>
    </submittedName>
</protein>